<feature type="binding site" evidence="9">
    <location>
        <position position="118"/>
    </location>
    <ligand>
        <name>ATP</name>
        <dbReference type="ChEBI" id="CHEBI:30616"/>
    </ligand>
</feature>
<keyword evidence="6 9" id="KW-0067">ATP-binding</keyword>
<evidence type="ECO:0000256" key="9">
    <source>
        <dbReference type="PROSITE-ProRule" id="PRU10141"/>
    </source>
</evidence>
<feature type="region of interest" description="Disordered" evidence="10">
    <location>
        <begin position="1"/>
        <end position="59"/>
    </location>
</feature>
<keyword evidence="13" id="KW-1185">Reference proteome</keyword>
<name>A0A9X0AFV2_9HELO</name>
<dbReference type="Gene3D" id="1.10.510.10">
    <property type="entry name" value="Transferase(Phosphotransferase) domain 1"/>
    <property type="match status" value="1"/>
</dbReference>
<sequence length="647" mass="71141">MDDANTSSNHTEPMDDANTSSNHTEPMDDANTSSKHVESTDGASIHSNPNHLESKDDVNIRVKERVETNYDQGGFHPVHLNDTFKHDRYKIIHKLGHGGFATVWLARDNKRERYVAVKVLASRLSSGSLEVPILRAMKDSPEHIGKPHVMSLLDHFTHQGPNGTHLCLVSEVGGPSIKQFNDCPGEYKGSRRLEASVARNVCLQVINGLDYIHTTGIAHGDLTSANILLQLANIDKWTVDQIHERLGVPQKQEIDRSSSNLPVSASSFPDYAVVAINMKEVNPIWLSNEIIIIDFGIAFFLKRSSLDLGTPKSYCAPEFLFGVHRSIASDIWALGCTIFEIRTGSQLFKYNSVPTKDEMLIATVKLLGALPDKWWAAWQEGLEWYKKQTEITTGSVGNILEQILETGAHDGDVPQRTKRNMEALGYIENLKRDSLNSMLDRTDQLVAMAENLRTSEAREVLRLANSSGRRESGSCFIEDIKGSASGSSSNPKSFEAKSSEAKNSEAKSSDAKSSDAKSSEKTPSSEGISTGMSKTKTSTALSELPEESEIKASAHASDSEDNATQEMTISTDIDLHCGPAHIHSFLEPPGFRISIAEAKSLEDLLRKSLRYLPEERSTASELSKHIWLSGIFNETDLKPASSTSPAT</sequence>
<proteinExistence type="predicted"/>
<organism evidence="12 13">
    <name type="scientific">Sclerotinia nivalis</name>
    <dbReference type="NCBI Taxonomy" id="352851"/>
    <lineage>
        <taxon>Eukaryota</taxon>
        <taxon>Fungi</taxon>
        <taxon>Dikarya</taxon>
        <taxon>Ascomycota</taxon>
        <taxon>Pezizomycotina</taxon>
        <taxon>Leotiomycetes</taxon>
        <taxon>Helotiales</taxon>
        <taxon>Sclerotiniaceae</taxon>
        <taxon>Sclerotinia</taxon>
    </lineage>
</organism>
<dbReference type="PANTHER" id="PTHR47634">
    <property type="entry name" value="PROTEIN KINASE DOMAIN-CONTAINING PROTEIN-RELATED"/>
    <property type="match status" value="1"/>
</dbReference>
<evidence type="ECO:0000259" key="11">
    <source>
        <dbReference type="PROSITE" id="PS50011"/>
    </source>
</evidence>
<dbReference type="InterPro" id="IPR000719">
    <property type="entry name" value="Prot_kinase_dom"/>
</dbReference>
<dbReference type="GO" id="GO:0005524">
    <property type="term" value="F:ATP binding"/>
    <property type="evidence" value="ECO:0007669"/>
    <property type="project" value="UniProtKB-UniRule"/>
</dbReference>
<protein>
    <recommendedName>
        <fullName evidence="1">non-specific serine/threonine protein kinase</fullName>
        <ecNumber evidence="1">2.7.11.1</ecNumber>
    </recommendedName>
</protein>
<evidence type="ECO:0000256" key="8">
    <source>
        <dbReference type="ARBA" id="ARBA00048679"/>
    </source>
</evidence>
<dbReference type="Pfam" id="PF00069">
    <property type="entry name" value="Pkinase"/>
    <property type="match status" value="2"/>
</dbReference>
<keyword evidence="2" id="KW-0723">Serine/threonine-protein kinase</keyword>
<comment type="catalytic activity">
    <reaction evidence="8">
        <text>L-seryl-[protein] + ATP = O-phospho-L-seryl-[protein] + ADP + H(+)</text>
        <dbReference type="Rhea" id="RHEA:17989"/>
        <dbReference type="Rhea" id="RHEA-COMP:9863"/>
        <dbReference type="Rhea" id="RHEA-COMP:11604"/>
        <dbReference type="ChEBI" id="CHEBI:15378"/>
        <dbReference type="ChEBI" id="CHEBI:29999"/>
        <dbReference type="ChEBI" id="CHEBI:30616"/>
        <dbReference type="ChEBI" id="CHEBI:83421"/>
        <dbReference type="ChEBI" id="CHEBI:456216"/>
        <dbReference type="EC" id="2.7.11.1"/>
    </reaction>
</comment>
<evidence type="ECO:0000256" key="7">
    <source>
        <dbReference type="ARBA" id="ARBA00047899"/>
    </source>
</evidence>
<dbReference type="EC" id="2.7.11.1" evidence="1"/>
<gene>
    <name evidence="12" type="ORF">OCU04_009848</name>
</gene>
<dbReference type="GO" id="GO:0000245">
    <property type="term" value="P:spliceosomal complex assembly"/>
    <property type="evidence" value="ECO:0007669"/>
    <property type="project" value="TreeGrafter"/>
</dbReference>
<keyword evidence="3" id="KW-0808">Transferase</keyword>
<dbReference type="InterPro" id="IPR017441">
    <property type="entry name" value="Protein_kinase_ATP_BS"/>
</dbReference>
<evidence type="ECO:0000256" key="2">
    <source>
        <dbReference type="ARBA" id="ARBA00022527"/>
    </source>
</evidence>
<evidence type="ECO:0000256" key="3">
    <source>
        <dbReference type="ARBA" id="ARBA00022679"/>
    </source>
</evidence>
<dbReference type="SMART" id="SM00220">
    <property type="entry name" value="S_TKc"/>
    <property type="match status" value="1"/>
</dbReference>
<comment type="catalytic activity">
    <reaction evidence="7">
        <text>L-threonyl-[protein] + ATP = O-phospho-L-threonyl-[protein] + ADP + H(+)</text>
        <dbReference type="Rhea" id="RHEA:46608"/>
        <dbReference type="Rhea" id="RHEA-COMP:11060"/>
        <dbReference type="Rhea" id="RHEA-COMP:11605"/>
        <dbReference type="ChEBI" id="CHEBI:15378"/>
        <dbReference type="ChEBI" id="CHEBI:30013"/>
        <dbReference type="ChEBI" id="CHEBI:30616"/>
        <dbReference type="ChEBI" id="CHEBI:61977"/>
        <dbReference type="ChEBI" id="CHEBI:456216"/>
        <dbReference type="EC" id="2.7.11.1"/>
    </reaction>
</comment>
<dbReference type="EMBL" id="JAPEIS010000011">
    <property type="protein sequence ID" value="KAJ8062069.1"/>
    <property type="molecule type" value="Genomic_DNA"/>
</dbReference>
<feature type="domain" description="Protein kinase" evidence="11">
    <location>
        <begin position="89"/>
        <end position="628"/>
    </location>
</feature>
<dbReference type="FunFam" id="3.30.200.20:FF:001333">
    <property type="entry name" value="Protein kinase, putative (AFU_orthologue AFUA_7G00740)"/>
    <property type="match status" value="1"/>
</dbReference>
<evidence type="ECO:0000256" key="10">
    <source>
        <dbReference type="SAM" id="MobiDB-lite"/>
    </source>
</evidence>
<dbReference type="OrthoDB" id="5979581at2759"/>
<dbReference type="PROSITE" id="PS00107">
    <property type="entry name" value="PROTEIN_KINASE_ATP"/>
    <property type="match status" value="1"/>
</dbReference>
<keyword evidence="4 9" id="KW-0547">Nucleotide-binding</keyword>
<dbReference type="Proteomes" id="UP001152300">
    <property type="component" value="Unassembled WGS sequence"/>
</dbReference>
<evidence type="ECO:0000313" key="12">
    <source>
        <dbReference type="EMBL" id="KAJ8062069.1"/>
    </source>
</evidence>
<feature type="region of interest" description="Disordered" evidence="10">
    <location>
        <begin position="479"/>
        <end position="564"/>
    </location>
</feature>
<reference evidence="12" key="1">
    <citation type="submission" date="2022-11" db="EMBL/GenBank/DDBJ databases">
        <title>Genome Resource of Sclerotinia nivalis Strain SnTB1, a Plant Pathogen Isolated from American Ginseng.</title>
        <authorList>
            <person name="Fan S."/>
        </authorList>
    </citation>
    <scope>NUCLEOTIDE SEQUENCE</scope>
    <source>
        <strain evidence="12">SnTB1</strain>
    </source>
</reference>
<feature type="compositionally biased region" description="Polar residues" evidence="10">
    <location>
        <begin position="1"/>
        <end position="34"/>
    </location>
</feature>
<evidence type="ECO:0000256" key="1">
    <source>
        <dbReference type="ARBA" id="ARBA00012513"/>
    </source>
</evidence>
<feature type="compositionally biased region" description="Polar residues" evidence="10">
    <location>
        <begin position="522"/>
        <end position="541"/>
    </location>
</feature>
<feature type="compositionally biased region" description="Basic and acidic residues" evidence="10">
    <location>
        <begin position="494"/>
        <end position="520"/>
    </location>
</feature>
<dbReference type="GO" id="GO:0004674">
    <property type="term" value="F:protein serine/threonine kinase activity"/>
    <property type="evidence" value="ECO:0007669"/>
    <property type="project" value="UniProtKB-KW"/>
</dbReference>
<accession>A0A9X0AFV2</accession>
<evidence type="ECO:0000256" key="5">
    <source>
        <dbReference type="ARBA" id="ARBA00022777"/>
    </source>
</evidence>
<dbReference type="AlphaFoldDB" id="A0A9X0AFV2"/>
<evidence type="ECO:0000256" key="4">
    <source>
        <dbReference type="ARBA" id="ARBA00022741"/>
    </source>
</evidence>
<dbReference type="PROSITE" id="PS50011">
    <property type="entry name" value="PROTEIN_KINASE_DOM"/>
    <property type="match status" value="1"/>
</dbReference>
<keyword evidence="5" id="KW-0418">Kinase</keyword>
<dbReference type="InterPro" id="IPR051334">
    <property type="entry name" value="SRPK"/>
</dbReference>
<evidence type="ECO:0000313" key="13">
    <source>
        <dbReference type="Proteomes" id="UP001152300"/>
    </source>
</evidence>
<feature type="compositionally biased region" description="Polar residues" evidence="10">
    <location>
        <begin position="41"/>
        <end position="51"/>
    </location>
</feature>
<dbReference type="GO" id="GO:0050684">
    <property type="term" value="P:regulation of mRNA processing"/>
    <property type="evidence" value="ECO:0007669"/>
    <property type="project" value="TreeGrafter"/>
</dbReference>
<dbReference type="InterPro" id="IPR011009">
    <property type="entry name" value="Kinase-like_dom_sf"/>
</dbReference>
<evidence type="ECO:0000256" key="6">
    <source>
        <dbReference type="ARBA" id="ARBA00022840"/>
    </source>
</evidence>
<dbReference type="SUPFAM" id="SSF56112">
    <property type="entry name" value="Protein kinase-like (PK-like)"/>
    <property type="match status" value="1"/>
</dbReference>
<comment type="caution">
    <text evidence="12">The sequence shown here is derived from an EMBL/GenBank/DDBJ whole genome shotgun (WGS) entry which is preliminary data.</text>
</comment>
<feature type="compositionally biased region" description="Low complexity" evidence="10">
    <location>
        <begin position="482"/>
        <end position="493"/>
    </location>
</feature>
<dbReference type="PANTHER" id="PTHR47634:SF9">
    <property type="entry name" value="PROTEIN KINASE DOMAIN-CONTAINING PROTEIN-RELATED"/>
    <property type="match status" value="1"/>
</dbReference>
<dbReference type="Gene3D" id="3.30.200.20">
    <property type="entry name" value="Phosphorylase Kinase, domain 1"/>
    <property type="match status" value="1"/>
</dbReference>